<keyword evidence="5" id="KW-0378">Hydrolase</keyword>
<feature type="domain" description="Penicillin-binding protein transpeptidase" evidence="11">
    <location>
        <begin position="441"/>
        <end position="698"/>
    </location>
</feature>
<feature type="region of interest" description="Disordered" evidence="9">
    <location>
        <begin position="743"/>
        <end position="888"/>
    </location>
</feature>
<proteinExistence type="predicted"/>
<dbReference type="InterPro" id="IPR001264">
    <property type="entry name" value="Glyco_trans_51"/>
</dbReference>
<organism evidence="13 14">
    <name type="scientific">Streptomyces durbertensis</name>
    <dbReference type="NCBI Taxonomy" id="2448886"/>
    <lineage>
        <taxon>Bacteria</taxon>
        <taxon>Bacillati</taxon>
        <taxon>Actinomycetota</taxon>
        <taxon>Actinomycetes</taxon>
        <taxon>Kitasatosporales</taxon>
        <taxon>Streptomycetaceae</taxon>
        <taxon>Streptomyces</taxon>
    </lineage>
</organism>
<feature type="compositionally biased region" description="Basic and acidic residues" evidence="9">
    <location>
        <begin position="78"/>
        <end position="87"/>
    </location>
</feature>
<feature type="compositionally biased region" description="Acidic residues" evidence="9">
    <location>
        <begin position="775"/>
        <end position="792"/>
    </location>
</feature>
<feature type="compositionally biased region" description="Low complexity" evidence="9">
    <location>
        <begin position="793"/>
        <end position="807"/>
    </location>
</feature>
<evidence type="ECO:0000256" key="9">
    <source>
        <dbReference type="SAM" id="MobiDB-lite"/>
    </source>
</evidence>
<evidence type="ECO:0000313" key="13">
    <source>
        <dbReference type="EMBL" id="MBB1244332.1"/>
    </source>
</evidence>
<feature type="compositionally biased region" description="Gly residues" evidence="9">
    <location>
        <begin position="817"/>
        <end position="832"/>
    </location>
</feature>
<evidence type="ECO:0000256" key="4">
    <source>
        <dbReference type="ARBA" id="ARBA00022679"/>
    </source>
</evidence>
<keyword evidence="14" id="KW-1185">Reference proteome</keyword>
<keyword evidence="2" id="KW-0645">Protease</keyword>
<dbReference type="RefSeq" id="WP_182855698.1">
    <property type="nucleotide sequence ID" value="NZ_WMLF01000145.1"/>
</dbReference>
<dbReference type="Pfam" id="PF00905">
    <property type="entry name" value="Transpeptidase"/>
    <property type="match status" value="1"/>
</dbReference>
<gene>
    <name evidence="13" type="ORF">GL263_12285</name>
</gene>
<name>A0ABR6EG98_9ACTN</name>
<evidence type="ECO:0000256" key="10">
    <source>
        <dbReference type="SAM" id="Phobius"/>
    </source>
</evidence>
<dbReference type="SUPFAM" id="SSF56601">
    <property type="entry name" value="beta-lactamase/transpeptidase-like"/>
    <property type="match status" value="1"/>
</dbReference>
<evidence type="ECO:0000313" key="14">
    <source>
        <dbReference type="Proteomes" id="UP000766698"/>
    </source>
</evidence>
<dbReference type="EMBL" id="WMLF01000145">
    <property type="protein sequence ID" value="MBB1244332.1"/>
    <property type="molecule type" value="Genomic_DNA"/>
</dbReference>
<keyword evidence="10" id="KW-0812">Transmembrane</keyword>
<sequence>MSEHRRKPPQSRGRRAAQPPQSRGRRAAQPSGATTSSYGAGDPAAGGRAEARRAAGRGGRRRAEETTAHGAAAAGRGRRAETPAKKRLIDYPRSGKYGVRRWVPSWKHILTLCVGFLGLLVGLSGLALALVDVPDEHAAAKAQNNVFYWADGKVMGRDGETNRQNIGIEQMPLTLQEAVIAAENASFRTDSGVDPKGIARAVVNMARGQQTQGGSTITQQFVKNNFLSQEQTMSRKVKELFISIKVGTTREKDEILRGYLNTAYFGRGAYGVQAAAQAYYGINAEELEPDQSAFLATLLKGADFYDPAGGEGPGRSPQENRKRAEIRWAWVLDRMVEVGQMSEADRAEYQEFPEPIRRQSQSGKVGQVGYLMELAKNEVLRKTGMDKGLLDLGGFQIHTTFERKKVLQLEKAVNKVRKEKLDPKTREKDKHVQFGAASIVPNDGAIVAIYGGAGFDKGHFFNNADSSGVQVGSTWKPFVLAAAMEHGTVQSEGRPITPESKYNGDNLLTIKNPDGSDYLTKDHEPFKQVNLNAKDWGYISLERAMEVSANTPFVQLGMDVGMHRVKEMAMAAGIKEGQIDPALNPSFALGTSTPSAIRMADAYATFAASGTQTEPYSVTKVVSNGQEIEGFDKPSRKSAIDPNVADNVTATLENVVQGENGSGWRARELGRPVAGKTGTTDKGRSAWWVGYTPQLSTSVAMFRFDPDGDRTPLSLNGTGGEDASGGGMPTQVFVNYMKEAAKGTPRTPFPKPRPLGEPFDQVGAPTETPTPTETPDVEESPEPEEPSEEPSEPSETPSPTESESCSPFDPRCNTGGNNNGGGGNNSGGGQDGGTTTEGTTSGQDGGFTEGTTDGQDTGGETDGASGGGPRGGGSGNGGTIFGQGGSNE</sequence>
<evidence type="ECO:0000256" key="6">
    <source>
        <dbReference type="ARBA" id="ARBA00023268"/>
    </source>
</evidence>
<feature type="compositionally biased region" description="Low complexity" evidence="9">
    <location>
        <begin position="765"/>
        <end position="774"/>
    </location>
</feature>
<keyword evidence="10" id="KW-1133">Transmembrane helix</keyword>
<dbReference type="PANTHER" id="PTHR32282:SF34">
    <property type="entry name" value="PENICILLIN-BINDING PROTEIN 1A"/>
    <property type="match status" value="1"/>
</dbReference>
<evidence type="ECO:0000256" key="5">
    <source>
        <dbReference type="ARBA" id="ARBA00022801"/>
    </source>
</evidence>
<dbReference type="SUPFAM" id="SSF53955">
    <property type="entry name" value="Lysozyme-like"/>
    <property type="match status" value="1"/>
</dbReference>
<keyword evidence="6" id="KW-0511">Multifunctional enzyme</keyword>
<dbReference type="Proteomes" id="UP000766698">
    <property type="component" value="Unassembled WGS sequence"/>
</dbReference>
<protein>
    <submittedName>
        <fullName evidence="13">Penicillin-binding protein</fullName>
    </submittedName>
</protein>
<evidence type="ECO:0000259" key="11">
    <source>
        <dbReference type="Pfam" id="PF00905"/>
    </source>
</evidence>
<evidence type="ECO:0000256" key="2">
    <source>
        <dbReference type="ARBA" id="ARBA00022670"/>
    </source>
</evidence>
<comment type="caution">
    <text evidence="13">The sequence shown here is derived from an EMBL/GenBank/DDBJ whole genome shotgun (WGS) entry which is preliminary data.</text>
</comment>
<dbReference type="InterPro" id="IPR001460">
    <property type="entry name" value="PCN-bd_Tpept"/>
</dbReference>
<comment type="catalytic activity">
    <reaction evidence="7">
        <text>Preferential cleavage: (Ac)2-L-Lys-D-Ala-|-D-Ala. Also transpeptidation of peptidyl-alanyl moieties that are N-acyl substituents of D-alanine.</text>
        <dbReference type="EC" id="3.4.16.4"/>
    </reaction>
</comment>
<keyword evidence="10" id="KW-0472">Membrane</keyword>
<accession>A0ABR6EG98</accession>
<reference evidence="14" key="1">
    <citation type="journal article" date="2020" name="Syst. Appl. Microbiol.">
        <title>Streptomyces alkaliterrae sp. nov., isolated from an alkaline soil, and emended descriptions of Streptomyces alkaliphilus, Streptomyces calidiresistens and Streptomyces durbertensis.</title>
        <authorList>
            <person name="Swiecimska M."/>
            <person name="Golinska P."/>
            <person name="Nouioui I."/>
            <person name="Wypij M."/>
            <person name="Rai M."/>
            <person name="Sangal V."/>
            <person name="Goodfellow M."/>
        </authorList>
    </citation>
    <scope>NUCLEOTIDE SEQUENCE [LARGE SCALE GENOMIC DNA]</scope>
    <source>
        <strain evidence="14">DSM 104538</strain>
    </source>
</reference>
<dbReference type="InterPro" id="IPR050396">
    <property type="entry name" value="Glycosyltr_51/Transpeptidase"/>
</dbReference>
<feature type="region of interest" description="Disordered" evidence="9">
    <location>
        <begin position="1"/>
        <end position="87"/>
    </location>
</feature>
<dbReference type="InterPro" id="IPR036950">
    <property type="entry name" value="PBP_transglycosylase"/>
</dbReference>
<evidence type="ECO:0000256" key="8">
    <source>
        <dbReference type="ARBA" id="ARBA00049902"/>
    </source>
</evidence>
<feature type="compositionally biased region" description="Low complexity" evidence="9">
    <location>
        <begin position="833"/>
        <end position="842"/>
    </location>
</feature>
<dbReference type="Gene3D" id="1.10.3810.10">
    <property type="entry name" value="Biosynthetic peptidoglycan transglycosylase-like"/>
    <property type="match status" value="1"/>
</dbReference>
<dbReference type="Pfam" id="PF00912">
    <property type="entry name" value="Transgly"/>
    <property type="match status" value="1"/>
</dbReference>
<evidence type="ECO:0000259" key="12">
    <source>
        <dbReference type="Pfam" id="PF00912"/>
    </source>
</evidence>
<feature type="transmembrane region" description="Helical" evidence="10">
    <location>
        <begin position="109"/>
        <end position="131"/>
    </location>
</feature>
<keyword evidence="4" id="KW-0808">Transferase</keyword>
<evidence type="ECO:0000256" key="7">
    <source>
        <dbReference type="ARBA" id="ARBA00034000"/>
    </source>
</evidence>
<feature type="compositionally biased region" description="Basic residues" evidence="9">
    <location>
        <begin position="1"/>
        <end position="15"/>
    </location>
</feature>
<keyword evidence="1" id="KW-0121">Carboxypeptidase</keyword>
<keyword evidence="3" id="KW-0328">Glycosyltransferase</keyword>
<dbReference type="InterPro" id="IPR023346">
    <property type="entry name" value="Lysozyme-like_dom_sf"/>
</dbReference>
<feature type="domain" description="Glycosyl transferase family 51" evidence="12">
    <location>
        <begin position="153"/>
        <end position="335"/>
    </location>
</feature>
<dbReference type="InterPro" id="IPR012338">
    <property type="entry name" value="Beta-lactam/transpept-like"/>
</dbReference>
<evidence type="ECO:0000256" key="1">
    <source>
        <dbReference type="ARBA" id="ARBA00022645"/>
    </source>
</evidence>
<feature type="compositionally biased region" description="Gly residues" evidence="9">
    <location>
        <begin position="856"/>
        <end position="888"/>
    </location>
</feature>
<dbReference type="PANTHER" id="PTHR32282">
    <property type="entry name" value="BINDING PROTEIN TRANSPEPTIDASE, PUTATIVE-RELATED"/>
    <property type="match status" value="1"/>
</dbReference>
<evidence type="ECO:0000256" key="3">
    <source>
        <dbReference type="ARBA" id="ARBA00022676"/>
    </source>
</evidence>
<comment type="catalytic activity">
    <reaction evidence="8">
        <text>[GlcNAc-(1-&gt;4)-Mur2Ac(oyl-L-Ala-gamma-D-Glu-L-Lys-D-Ala-D-Ala)](n)-di-trans,octa-cis-undecaprenyl diphosphate + beta-D-GlcNAc-(1-&gt;4)-Mur2Ac(oyl-L-Ala-gamma-D-Glu-L-Lys-D-Ala-D-Ala)-di-trans,octa-cis-undecaprenyl diphosphate = [GlcNAc-(1-&gt;4)-Mur2Ac(oyl-L-Ala-gamma-D-Glu-L-Lys-D-Ala-D-Ala)](n+1)-di-trans,octa-cis-undecaprenyl diphosphate + di-trans,octa-cis-undecaprenyl diphosphate + H(+)</text>
        <dbReference type="Rhea" id="RHEA:23708"/>
        <dbReference type="Rhea" id="RHEA-COMP:9602"/>
        <dbReference type="Rhea" id="RHEA-COMP:9603"/>
        <dbReference type="ChEBI" id="CHEBI:15378"/>
        <dbReference type="ChEBI" id="CHEBI:58405"/>
        <dbReference type="ChEBI" id="CHEBI:60033"/>
        <dbReference type="ChEBI" id="CHEBI:78435"/>
        <dbReference type="EC" id="2.4.99.28"/>
    </reaction>
</comment>
<dbReference type="Gene3D" id="3.40.710.10">
    <property type="entry name" value="DD-peptidase/beta-lactamase superfamily"/>
    <property type="match status" value="1"/>
</dbReference>